<dbReference type="AlphaFoldDB" id="A0A0F2LYQ9"/>
<dbReference type="GeneID" id="27663120"/>
<organism evidence="1 2">
    <name type="scientific">Sporothrix schenckii 1099-18</name>
    <dbReference type="NCBI Taxonomy" id="1397361"/>
    <lineage>
        <taxon>Eukaryota</taxon>
        <taxon>Fungi</taxon>
        <taxon>Dikarya</taxon>
        <taxon>Ascomycota</taxon>
        <taxon>Pezizomycotina</taxon>
        <taxon>Sordariomycetes</taxon>
        <taxon>Sordariomycetidae</taxon>
        <taxon>Ophiostomatales</taxon>
        <taxon>Ophiostomataceae</taxon>
        <taxon>Sporothrix</taxon>
    </lineage>
</organism>
<dbReference type="VEuPathDB" id="FungiDB:SPSK_00900"/>
<accession>A0A0F2LYQ9</accession>
<dbReference type="RefSeq" id="XP_016584311.1">
    <property type="nucleotide sequence ID" value="XM_016727843.1"/>
</dbReference>
<dbReference type="KEGG" id="ssck:SPSK_00900"/>
<sequence length="211" mass="23490">MVNRMRPTLDECTDNLYAIAARIPQDSALARHILWVSYRVKKAIDDKKPRSQAPFVKSIRSIPSRSQGLKSSDIGDYIAALVYGDDRIQQDCRRIIDGYNDPRFKIPDTPCENPVTFNIINPPRLDGLPRERVADPRAPVSLPQGPDLAEADVQQAIREAALTDRRLFGANGDFDVTVPLLRYLHDISVGITSPIESISAAAAWPKDSIRS</sequence>
<evidence type="ECO:0000313" key="1">
    <source>
        <dbReference type="EMBL" id="KJR81635.1"/>
    </source>
</evidence>
<reference evidence="1 2" key="2">
    <citation type="journal article" date="2015" name="Eukaryot. Cell">
        <title>Asexual propagation of a virulent clone complex in a human and feline outbreak of sporotrichosis.</title>
        <authorList>
            <person name="Teixeira Mde M."/>
            <person name="Rodrigues A.M."/>
            <person name="Tsui C.K."/>
            <person name="de Almeida L.G."/>
            <person name="Van Diepeningen A.D."/>
            <person name="van den Ende B.G."/>
            <person name="Fernandes G.F."/>
            <person name="Kano R."/>
            <person name="Hamelin R.C."/>
            <person name="Lopes-Bezerra L.M."/>
            <person name="Vasconcelos A.T."/>
            <person name="de Hoog S."/>
            <person name="de Camargo Z.P."/>
            <person name="Felipe M.S."/>
        </authorList>
    </citation>
    <scope>NUCLEOTIDE SEQUENCE [LARGE SCALE GENOMIC DNA]</scope>
    <source>
        <strain evidence="1 2">1099-18</strain>
    </source>
</reference>
<name>A0A0F2LYQ9_SPOSC</name>
<comment type="caution">
    <text evidence="1">The sequence shown here is derived from an EMBL/GenBank/DDBJ whole genome shotgun (WGS) entry which is preliminary data.</text>
</comment>
<dbReference type="EMBL" id="AXCR01000011">
    <property type="protein sequence ID" value="KJR81635.1"/>
    <property type="molecule type" value="Genomic_DNA"/>
</dbReference>
<dbReference type="Proteomes" id="UP000033710">
    <property type="component" value="Unassembled WGS sequence"/>
</dbReference>
<protein>
    <submittedName>
        <fullName evidence="1">Uncharacterized protein</fullName>
    </submittedName>
</protein>
<gene>
    <name evidence="1" type="ORF">SPSK_00900</name>
</gene>
<evidence type="ECO:0000313" key="2">
    <source>
        <dbReference type="Proteomes" id="UP000033710"/>
    </source>
</evidence>
<reference evidence="1 2" key="1">
    <citation type="journal article" date="2014" name="BMC Genomics">
        <title>Comparative genomics of the major fungal agents of human and animal Sporotrichosis: Sporothrix schenckii and Sporothrix brasiliensis.</title>
        <authorList>
            <person name="Teixeira M.M."/>
            <person name="de Almeida L.G."/>
            <person name="Kubitschek-Barreira P."/>
            <person name="Alves F.L."/>
            <person name="Kioshima E.S."/>
            <person name="Abadio A.K."/>
            <person name="Fernandes L."/>
            <person name="Derengowski L.S."/>
            <person name="Ferreira K.S."/>
            <person name="Souza R.C."/>
            <person name="Ruiz J.C."/>
            <person name="de Andrade N.C."/>
            <person name="Paes H.C."/>
            <person name="Nicola A.M."/>
            <person name="Albuquerque P."/>
            <person name="Gerber A.L."/>
            <person name="Martins V.P."/>
            <person name="Peconick L.D."/>
            <person name="Neto A.V."/>
            <person name="Chaucanez C.B."/>
            <person name="Silva P.A."/>
            <person name="Cunha O.L."/>
            <person name="de Oliveira F.F."/>
            <person name="dos Santos T.C."/>
            <person name="Barros A.L."/>
            <person name="Soares M.A."/>
            <person name="de Oliveira L.M."/>
            <person name="Marini M.M."/>
            <person name="Villalobos-Duno H."/>
            <person name="Cunha M.M."/>
            <person name="de Hoog S."/>
            <person name="da Silveira J.F."/>
            <person name="Henrissat B."/>
            <person name="Nino-Vega G.A."/>
            <person name="Cisalpino P.S."/>
            <person name="Mora-Montes H.M."/>
            <person name="Almeida S.R."/>
            <person name="Stajich J.E."/>
            <person name="Lopes-Bezerra L.M."/>
            <person name="Vasconcelos A.T."/>
            <person name="Felipe M.S."/>
        </authorList>
    </citation>
    <scope>NUCLEOTIDE SEQUENCE [LARGE SCALE GENOMIC DNA]</scope>
    <source>
        <strain evidence="1 2">1099-18</strain>
    </source>
</reference>
<proteinExistence type="predicted"/>